<proteinExistence type="predicted"/>
<feature type="region of interest" description="Disordered" evidence="1">
    <location>
        <begin position="61"/>
        <end position="83"/>
    </location>
</feature>
<accession>A0A426YF42</accession>
<dbReference type="EMBL" id="AMZH03012804">
    <property type="protein sequence ID" value="RRT50364.1"/>
    <property type="molecule type" value="Genomic_DNA"/>
</dbReference>
<feature type="non-terminal residue" evidence="2">
    <location>
        <position position="1"/>
    </location>
</feature>
<evidence type="ECO:0000256" key="1">
    <source>
        <dbReference type="SAM" id="MobiDB-lite"/>
    </source>
</evidence>
<sequence>ITRLRNIRTCTAVIAPALCYEPSAGAARLDTSPPPDPGEGTCGRIYLFLGPRKRYQRISALPPPRGLHSPHLKARDPSNPRGRIPANGHVTTLQQIKCTLTRICDSLGDTRSAVAFLVPPQSQVGSGTPNPLHADLDHQFVPKYSSLNSLQCIIAYIDQSVPAY</sequence>
<reference evidence="2 3" key="1">
    <citation type="journal article" date="2014" name="Agronomy (Basel)">
        <title>A Draft Genome Sequence for Ensete ventricosum, the Drought-Tolerant Tree Against Hunger.</title>
        <authorList>
            <person name="Harrison J."/>
            <person name="Moore K.A."/>
            <person name="Paszkiewicz K."/>
            <person name="Jones T."/>
            <person name="Grant M."/>
            <person name="Ambacheew D."/>
            <person name="Muzemil S."/>
            <person name="Studholme D.J."/>
        </authorList>
    </citation>
    <scope>NUCLEOTIDE SEQUENCE [LARGE SCALE GENOMIC DNA]</scope>
</reference>
<name>A0A426YF42_ENSVE</name>
<dbReference type="AlphaFoldDB" id="A0A426YF42"/>
<evidence type="ECO:0000313" key="2">
    <source>
        <dbReference type="EMBL" id="RRT50364.1"/>
    </source>
</evidence>
<dbReference type="Proteomes" id="UP000287651">
    <property type="component" value="Unassembled WGS sequence"/>
</dbReference>
<gene>
    <name evidence="2" type="ORF">B296_00051790</name>
</gene>
<protein>
    <submittedName>
        <fullName evidence="2">Uncharacterized protein</fullName>
    </submittedName>
</protein>
<organism evidence="2 3">
    <name type="scientific">Ensete ventricosum</name>
    <name type="common">Abyssinian banana</name>
    <name type="synonym">Musa ensete</name>
    <dbReference type="NCBI Taxonomy" id="4639"/>
    <lineage>
        <taxon>Eukaryota</taxon>
        <taxon>Viridiplantae</taxon>
        <taxon>Streptophyta</taxon>
        <taxon>Embryophyta</taxon>
        <taxon>Tracheophyta</taxon>
        <taxon>Spermatophyta</taxon>
        <taxon>Magnoliopsida</taxon>
        <taxon>Liliopsida</taxon>
        <taxon>Zingiberales</taxon>
        <taxon>Musaceae</taxon>
        <taxon>Ensete</taxon>
    </lineage>
</organism>
<evidence type="ECO:0000313" key="3">
    <source>
        <dbReference type="Proteomes" id="UP000287651"/>
    </source>
</evidence>
<comment type="caution">
    <text evidence="2">The sequence shown here is derived from an EMBL/GenBank/DDBJ whole genome shotgun (WGS) entry which is preliminary data.</text>
</comment>